<organism evidence="1 2">
    <name type="scientific">Macrosiphum euphorbiae</name>
    <name type="common">potato aphid</name>
    <dbReference type="NCBI Taxonomy" id="13131"/>
    <lineage>
        <taxon>Eukaryota</taxon>
        <taxon>Metazoa</taxon>
        <taxon>Ecdysozoa</taxon>
        <taxon>Arthropoda</taxon>
        <taxon>Hexapoda</taxon>
        <taxon>Insecta</taxon>
        <taxon>Pterygota</taxon>
        <taxon>Neoptera</taxon>
        <taxon>Paraneoptera</taxon>
        <taxon>Hemiptera</taxon>
        <taxon>Sternorrhyncha</taxon>
        <taxon>Aphidomorpha</taxon>
        <taxon>Aphidoidea</taxon>
        <taxon>Aphididae</taxon>
        <taxon>Macrosiphini</taxon>
        <taxon>Macrosiphum</taxon>
    </lineage>
</organism>
<comment type="caution">
    <text evidence="1">The sequence shown here is derived from an EMBL/GenBank/DDBJ whole genome shotgun (WGS) entry which is preliminary data.</text>
</comment>
<keyword evidence="2" id="KW-1185">Reference proteome</keyword>
<evidence type="ECO:0000313" key="1">
    <source>
        <dbReference type="EMBL" id="CAI6374569.1"/>
    </source>
</evidence>
<sequence>MENPLGKALENIHWNKSVIPSLAENEKLLTIYLNAHITSAITLLSQTLYKCIPELSFSFNSLDCTVVEVAASLNCLVFNLILTALLCLTEPACCVKAWKPLLETLIDVWQRIQKSWTSECFLDHSEIVLQLLCPSLFKNQSSRTEHLPKEKYIVNITSKNLEL</sequence>
<reference evidence="1 2" key="1">
    <citation type="submission" date="2023-01" db="EMBL/GenBank/DDBJ databases">
        <authorList>
            <person name="Whitehead M."/>
        </authorList>
    </citation>
    <scope>NUCLEOTIDE SEQUENCE [LARGE SCALE GENOMIC DNA]</scope>
</reference>
<proteinExistence type="predicted"/>
<evidence type="ECO:0000313" key="2">
    <source>
        <dbReference type="Proteomes" id="UP001160148"/>
    </source>
</evidence>
<dbReference type="AlphaFoldDB" id="A0AAV0Y0W3"/>
<accession>A0AAV0Y0W3</accession>
<protein>
    <submittedName>
        <fullName evidence="1">Uncharacterized protein</fullName>
    </submittedName>
</protein>
<dbReference type="EMBL" id="CARXXK010001228">
    <property type="protein sequence ID" value="CAI6374569.1"/>
    <property type="molecule type" value="Genomic_DNA"/>
</dbReference>
<dbReference type="Proteomes" id="UP001160148">
    <property type="component" value="Unassembled WGS sequence"/>
</dbReference>
<name>A0AAV0Y0W3_9HEMI</name>
<gene>
    <name evidence="1" type="ORF">MEUPH1_LOCUS28182</name>
</gene>